<reference evidence="2 3" key="1">
    <citation type="submission" date="2021-05" db="EMBL/GenBank/DDBJ databases">
        <title>Genome Assembly of Synthetic Allotetraploid Brassica napus Reveals Homoeologous Exchanges between Subgenomes.</title>
        <authorList>
            <person name="Davis J.T."/>
        </authorList>
    </citation>
    <scope>NUCLEOTIDE SEQUENCE [LARGE SCALE GENOMIC DNA]</scope>
    <source>
        <strain evidence="3">cv. Da-Ae</strain>
        <tissue evidence="2">Seedling</tissue>
    </source>
</reference>
<keyword evidence="1" id="KW-1133">Transmembrane helix</keyword>
<name>A0ABQ8B1U9_BRANA</name>
<proteinExistence type="predicted"/>
<dbReference type="EMBL" id="JAGKQM010000012">
    <property type="protein sequence ID" value="KAH0898774.1"/>
    <property type="molecule type" value="Genomic_DNA"/>
</dbReference>
<evidence type="ECO:0000256" key="1">
    <source>
        <dbReference type="SAM" id="Phobius"/>
    </source>
</evidence>
<keyword evidence="3" id="KW-1185">Reference proteome</keyword>
<keyword evidence="1" id="KW-0812">Transmembrane</keyword>
<accession>A0ABQ8B1U9</accession>
<protein>
    <submittedName>
        <fullName evidence="2">Uncharacterized protein</fullName>
    </submittedName>
</protein>
<dbReference type="Proteomes" id="UP000824890">
    <property type="component" value="Unassembled WGS sequence"/>
</dbReference>
<feature type="transmembrane region" description="Helical" evidence="1">
    <location>
        <begin position="81"/>
        <end position="103"/>
    </location>
</feature>
<evidence type="ECO:0000313" key="3">
    <source>
        <dbReference type="Proteomes" id="UP000824890"/>
    </source>
</evidence>
<feature type="transmembrane region" description="Helical" evidence="1">
    <location>
        <begin position="20"/>
        <end position="48"/>
    </location>
</feature>
<keyword evidence="1" id="KW-0472">Membrane</keyword>
<comment type="caution">
    <text evidence="2">The sequence shown here is derived from an EMBL/GenBank/DDBJ whole genome shotgun (WGS) entry which is preliminary data.</text>
</comment>
<gene>
    <name evidence="2" type="ORF">HID58_048342</name>
</gene>
<evidence type="ECO:0000313" key="2">
    <source>
        <dbReference type="EMBL" id="KAH0898774.1"/>
    </source>
</evidence>
<feature type="transmembrane region" description="Helical" evidence="1">
    <location>
        <begin position="55"/>
        <end position="75"/>
    </location>
</feature>
<sequence length="193" mass="21528">MLGTASPWLGQSLFVFDFVLLVVGLPSIVSARFAFIASLVALTFTMFATRDLDNIFVRVCYVGLEGYFWCAELVSWSFGPFYTELCGFSVACCLVCSCLVYCIREARECLRAREIERGENERWTAAEKDVTKNIDGLIQNIGCELSLSYPLLFIGLMVDDSGRQSREVVVAGAFKGDEADTAEEENYDFLYAS</sequence>
<organism evidence="2 3">
    <name type="scientific">Brassica napus</name>
    <name type="common">Rape</name>
    <dbReference type="NCBI Taxonomy" id="3708"/>
    <lineage>
        <taxon>Eukaryota</taxon>
        <taxon>Viridiplantae</taxon>
        <taxon>Streptophyta</taxon>
        <taxon>Embryophyta</taxon>
        <taxon>Tracheophyta</taxon>
        <taxon>Spermatophyta</taxon>
        <taxon>Magnoliopsida</taxon>
        <taxon>eudicotyledons</taxon>
        <taxon>Gunneridae</taxon>
        <taxon>Pentapetalae</taxon>
        <taxon>rosids</taxon>
        <taxon>malvids</taxon>
        <taxon>Brassicales</taxon>
        <taxon>Brassicaceae</taxon>
        <taxon>Brassiceae</taxon>
        <taxon>Brassica</taxon>
    </lineage>
</organism>